<evidence type="ECO:0000256" key="2">
    <source>
        <dbReference type="ARBA" id="ARBA00022475"/>
    </source>
</evidence>
<accession>A0ABV4CUJ1</accession>
<comment type="caution">
    <text evidence="10">The sequence shown here is derived from an EMBL/GenBank/DDBJ whole genome shotgun (WGS) entry which is preliminary data.</text>
</comment>
<organism evidence="10 11">
    <name type="scientific">Heminiphilus faecis</name>
    <dbReference type="NCBI Taxonomy" id="2601703"/>
    <lineage>
        <taxon>Bacteria</taxon>
        <taxon>Pseudomonadati</taxon>
        <taxon>Bacteroidota</taxon>
        <taxon>Bacteroidia</taxon>
        <taxon>Bacteroidales</taxon>
        <taxon>Muribaculaceae</taxon>
        <taxon>Heminiphilus</taxon>
    </lineage>
</organism>
<feature type="transmembrane region" description="Helical" evidence="8">
    <location>
        <begin position="58"/>
        <end position="76"/>
    </location>
</feature>
<feature type="transmembrane region" description="Helical" evidence="8">
    <location>
        <begin position="128"/>
        <end position="151"/>
    </location>
</feature>
<keyword evidence="3" id="KW-0997">Cell inner membrane</keyword>
<keyword evidence="6 8" id="KW-0472">Membrane</keyword>
<evidence type="ECO:0000256" key="7">
    <source>
        <dbReference type="ARBA" id="ARBA00034125"/>
    </source>
</evidence>
<gene>
    <name evidence="10" type="ORF">AAK873_01030</name>
</gene>
<comment type="subcellular location">
    <subcellularLocation>
        <location evidence="1">Cell membrane</location>
        <topology evidence="1">Multi-pass membrane protein</topology>
    </subcellularLocation>
</comment>
<evidence type="ECO:0000259" key="9">
    <source>
        <dbReference type="Pfam" id="PF12821"/>
    </source>
</evidence>
<dbReference type="InterPro" id="IPR024528">
    <property type="entry name" value="ThrE_2"/>
</dbReference>
<evidence type="ECO:0000313" key="11">
    <source>
        <dbReference type="Proteomes" id="UP001565200"/>
    </source>
</evidence>
<proteinExistence type="inferred from homology"/>
<comment type="similarity">
    <text evidence="7">Belongs to the ThrE exporter (TC 2.A.79) family.</text>
</comment>
<keyword evidence="4 8" id="KW-0812">Transmembrane</keyword>
<evidence type="ECO:0000256" key="3">
    <source>
        <dbReference type="ARBA" id="ARBA00022519"/>
    </source>
</evidence>
<evidence type="ECO:0000256" key="5">
    <source>
        <dbReference type="ARBA" id="ARBA00022989"/>
    </source>
</evidence>
<feature type="transmembrane region" description="Helical" evidence="8">
    <location>
        <begin position="88"/>
        <end position="108"/>
    </location>
</feature>
<evidence type="ECO:0000256" key="8">
    <source>
        <dbReference type="SAM" id="Phobius"/>
    </source>
</evidence>
<dbReference type="RefSeq" id="WP_121698990.1">
    <property type="nucleotide sequence ID" value="NZ_JBCLPP010000002.1"/>
</dbReference>
<name>A0ABV4CUJ1_9BACT</name>
<dbReference type="EMBL" id="JBCLPP010000002">
    <property type="protein sequence ID" value="MEY8244195.1"/>
    <property type="molecule type" value="Genomic_DNA"/>
</dbReference>
<dbReference type="Pfam" id="PF12821">
    <property type="entry name" value="ThrE_2"/>
    <property type="match status" value="1"/>
</dbReference>
<dbReference type="InterPro" id="IPR050539">
    <property type="entry name" value="ThrE_Dicarb/AminoAcid_Exp"/>
</dbReference>
<reference evidence="10 11" key="1">
    <citation type="submission" date="2024-03" db="EMBL/GenBank/DDBJ databases">
        <title>Mouse gut bacterial collection (mGBC) of GemPharmatech.</title>
        <authorList>
            <person name="He Y."/>
            <person name="Dong L."/>
            <person name="Wu D."/>
            <person name="Gao X."/>
            <person name="Lin Z."/>
        </authorList>
    </citation>
    <scope>NUCLEOTIDE SEQUENCE [LARGE SCALE GENOMIC DNA]</scope>
    <source>
        <strain evidence="10 11">54-13</strain>
    </source>
</reference>
<feature type="domain" description="Threonine/Serine exporter ThrE" evidence="9">
    <location>
        <begin position="11"/>
        <end position="148"/>
    </location>
</feature>
<evidence type="ECO:0000313" key="10">
    <source>
        <dbReference type="EMBL" id="MEY8244195.1"/>
    </source>
</evidence>
<keyword evidence="5 8" id="KW-1133">Transmembrane helix</keyword>
<keyword evidence="11" id="KW-1185">Reference proteome</keyword>
<dbReference type="PANTHER" id="PTHR34390:SF1">
    <property type="entry name" value="SUCCINATE TRANSPORTER SUBUNIT YJJB-RELATED"/>
    <property type="match status" value="1"/>
</dbReference>
<dbReference type="PANTHER" id="PTHR34390">
    <property type="entry name" value="UPF0442 PROTEIN YJJB-RELATED"/>
    <property type="match status" value="1"/>
</dbReference>
<evidence type="ECO:0000256" key="6">
    <source>
        <dbReference type="ARBA" id="ARBA00023136"/>
    </source>
</evidence>
<evidence type="ECO:0000256" key="1">
    <source>
        <dbReference type="ARBA" id="ARBA00004651"/>
    </source>
</evidence>
<dbReference type="Proteomes" id="UP001565200">
    <property type="component" value="Unassembled WGS sequence"/>
</dbReference>
<keyword evidence="2" id="KW-1003">Cell membrane</keyword>
<sequence length="161" mass="17732">MDILIAIIEDAVFAAIAAIGFAAISNPPKVAFKYCALIAAVGHALRYCLVSLWGIHLVWGSFISAFVIGCLAIWFAPRVKCPPETFAYPSLLPMIPGIYAYKALQAFLMMLGQTSETDFTHYAYLLEFNAVTCAFVVFAMVLGQMIPIFLFKRKSFMATRG</sequence>
<feature type="transmembrane region" description="Helical" evidence="8">
    <location>
        <begin position="6"/>
        <end position="24"/>
    </location>
</feature>
<protein>
    <submittedName>
        <fullName evidence="10">Threonine/serine exporter family protein</fullName>
    </submittedName>
</protein>
<evidence type="ECO:0000256" key="4">
    <source>
        <dbReference type="ARBA" id="ARBA00022692"/>
    </source>
</evidence>